<dbReference type="InterPro" id="IPR010287">
    <property type="entry name" value="DUF892_YciF-like"/>
</dbReference>
<dbReference type="SUPFAM" id="SSF47240">
    <property type="entry name" value="Ferritin-like"/>
    <property type="match status" value="1"/>
</dbReference>
<dbReference type="Proteomes" id="UP000181790">
    <property type="component" value="Unassembled WGS sequence"/>
</dbReference>
<evidence type="ECO:0000313" key="2">
    <source>
        <dbReference type="Proteomes" id="UP000181790"/>
    </source>
</evidence>
<evidence type="ECO:0000313" key="1">
    <source>
        <dbReference type="EMBL" id="OIN61058.1"/>
    </source>
</evidence>
<reference evidence="1 2" key="1">
    <citation type="submission" date="2016-10" db="EMBL/GenBank/DDBJ databases">
        <title>Arsenicibacter rosenii gen. nov., sp. nov., an efficient arsenic-methylating bacterium isolated from an arsenic-contaminated paddy soil.</title>
        <authorList>
            <person name="Huang K."/>
        </authorList>
    </citation>
    <scope>NUCLEOTIDE SEQUENCE [LARGE SCALE GENOMIC DNA]</scope>
    <source>
        <strain evidence="1 2">SM-1</strain>
    </source>
</reference>
<dbReference type="InterPro" id="IPR009078">
    <property type="entry name" value="Ferritin-like_SF"/>
</dbReference>
<comment type="caution">
    <text evidence="1">The sequence shown here is derived from an EMBL/GenBank/DDBJ whole genome shotgun (WGS) entry which is preliminary data.</text>
</comment>
<dbReference type="Pfam" id="PF05974">
    <property type="entry name" value="DUF892"/>
    <property type="match status" value="1"/>
</dbReference>
<protein>
    <submittedName>
        <fullName evidence="1">Rubrerythrin family protein</fullName>
    </submittedName>
</protein>
<proteinExistence type="predicted"/>
<sequence length="185" mass="20451">MALCLTQSQTRFIMATKQAKHPDSALRELFVNELQDILWAEKYLVKNLPKLAKGATSEELKAAFEKHLEETEGHVQRLEQVFSVIGEKVTTKKCLAMDGLVKEAKELLDDTDAGTSTRDVALISAAQKVEHYEIASYGTLRTLASQLGLDEAAVLLNQTLSEEKKTDELLTELAESSVDVDASQE</sequence>
<dbReference type="Gene3D" id="1.20.1260.10">
    <property type="match status" value="1"/>
</dbReference>
<keyword evidence="2" id="KW-1185">Reference proteome</keyword>
<dbReference type="OrthoDB" id="9795056at2"/>
<dbReference type="PANTHER" id="PTHR30565">
    <property type="entry name" value="PROTEIN YCIF"/>
    <property type="match status" value="1"/>
</dbReference>
<dbReference type="AlphaFoldDB" id="A0A1S2VT24"/>
<name>A0A1S2VT24_9BACT</name>
<dbReference type="EMBL" id="MORL01000001">
    <property type="protein sequence ID" value="OIN61058.1"/>
    <property type="molecule type" value="Genomic_DNA"/>
</dbReference>
<organism evidence="1 2">
    <name type="scientific">Arsenicibacter rosenii</name>
    <dbReference type="NCBI Taxonomy" id="1750698"/>
    <lineage>
        <taxon>Bacteria</taxon>
        <taxon>Pseudomonadati</taxon>
        <taxon>Bacteroidota</taxon>
        <taxon>Cytophagia</taxon>
        <taxon>Cytophagales</taxon>
        <taxon>Spirosomataceae</taxon>
        <taxon>Arsenicibacter</taxon>
    </lineage>
</organism>
<accession>A0A1S2VT24</accession>
<gene>
    <name evidence="1" type="ORF">BLX24_03005</name>
</gene>
<dbReference type="InterPro" id="IPR012347">
    <property type="entry name" value="Ferritin-like"/>
</dbReference>
<dbReference type="PANTHER" id="PTHR30565:SF9">
    <property type="entry name" value="PROTEIN YCIF"/>
    <property type="match status" value="1"/>
</dbReference>
<dbReference type="CDD" id="cd07909">
    <property type="entry name" value="YciF"/>
    <property type="match status" value="1"/>
</dbReference>
<dbReference type="InterPro" id="IPR047114">
    <property type="entry name" value="YciF"/>
</dbReference>